<sequence length="777" mass="87860">MSKFHLGLLLLVVAGCATLARDALVERFGTPDPARFDAPRAPAADGVSFRRQVLPLLERRCVVCHGCYDAPCQLKLGSWEGIARGASKDAVYDLRLREAPPSRLFVDAERASAWRERGFHPVLNEYPAAVAELQASLLFRMLQLKAEHPVPADAVLPADIDFSLDRKQSCARIDEFDDYAREQPQQGMPFGLPGLTRTETDTLRTWLLQGAPDDTDERLPAAVERQVAQWEAFLNGPSLKERLMSRYLYEHLFLAHLYFDDQPQPRYFKLVRSATPPGSPIRPLTSRRPVDDPGVAAFHYRLQPERESITVKSHLPYALDAARLARWKSLFLDPDYTVTALPGYGPELAADPFIVYRELPVDARYRFLLDEAEFTVMGFIKGPVCRGQTALNVIDDHFWIFFLAPEALQQSDAEFLRHESRDLRLPAKRDGVGLAPWLSYARQERDYLESKSRYMESRLTSPQQVGLELVWDGGRRNPNAALTVYRHFDSATVLKGMVGGMPKTAWVISYPLLERIHYLLVAGYDVYGSVGHQLDTRLYMDFMRMEGEFNFLVLLPRSSRIALRDAWYRGASDDVKELVYGRYAHLDVDSGIAYRSADPKRELFELLRQRLGPVIDGAPDLGREPDAELRRDLGRLAAVRGTALAWMPEASILRIDQRGRASRYFSLLRNTAHSNLTQMLTEDDTLLPAENTLDVIPGIVGAYPNAIYRIDRRDLGAFTSAVAGLDSEQGYGALMTRFGVRRTSPAFWAVSDALHADVRRRTPIEAGIFDYNRLENR</sequence>
<proteinExistence type="predicted"/>
<gene>
    <name evidence="2" type="ORF">EV699_106134</name>
</gene>
<dbReference type="EMBL" id="SLWY01000006">
    <property type="protein sequence ID" value="TCO82039.1"/>
    <property type="molecule type" value="Genomic_DNA"/>
</dbReference>
<evidence type="ECO:0000313" key="3">
    <source>
        <dbReference type="Proteomes" id="UP000295765"/>
    </source>
</evidence>
<dbReference type="Proteomes" id="UP000295765">
    <property type="component" value="Unassembled WGS sequence"/>
</dbReference>
<dbReference type="OrthoDB" id="9809746at2"/>
<organism evidence="2 3">
    <name type="scientific">Plasticicumulans lactativorans</name>
    <dbReference type="NCBI Taxonomy" id="1133106"/>
    <lineage>
        <taxon>Bacteria</taxon>
        <taxon>Pseudomonadati</taxon>
        <taxon>Pseudomonadota</taxon>
        <taxon>Gammaproteobacteria</taxon>
        <taxon>Candidatus Competibacteraceae</taxon>
        <taxon>Plasticicumulans</taxon>
    </lineage>
</organism>
<dbReference type="PROSITE" id="PS51257">
    <property type="entry name" value="PROKAR_LIPOPROTEIN"/>
    <property type="match status" value="1"/>
</dbReference>
<keyword evidence="3" id="KW-1185">Reference proteome</keyword>
<accession>A0A4R2L6C7</accession>
<evidence type="ECO:0000313" key="2">
    <source>
        <dbReference type="EMBL" id="TCO82039.1"/>
    </source>
</evidence>
<protein>
    <submittedName>
        <fullName evidence="2">Fatty acid cis/trans isomerase CTI</fullName>
    </submittedName>
</protein>
<reference evidence="2 3" key="1">
    <citation type="submission" date="2019-03" db="EMBL/GenBank/DDBJ databases">
        <title>Genomic Encyclopedia of Type Strains, Phase IV (KMG-IV): sequencing the most valuable type-strain genomes for metagenomic binning, comparative biology and taxonomic classification.</title>
        <authorList>
            <person name="Goeker M."/>
        </authorList>
    </citation>
    <scope>NUCLEOTIDE SEQUENCE [LARGE SCALE GENOMIC DNA]</scope>
    <source>
        <strain evidence="2 3">DSM 25287</strain>
    </source>
</reference>
<name>A0A4R2L6C7_9GAMM</name>
<comment type="caution">
    <text evidence="2">The sequence shown here is derived from an EMBL/GenBank/DDBJ whole genome shotgun (WGS) entry which is preliminary data.</text>
</comment>
<keyword evidence="1" id="KW-0732">Signal</keyword>
<dbReference type="AlphaFoldDB" id="A0A4R2L6C7"/>
<evidence type="ECO:0000256" key="1">
    <source>
        <dbReference type="SAM" id="SignalP"/>
    </source>
</evidence>
<keyword evidence="2" id="KW-0413">Isomerase</keyword>
<dbReference type="InterPro" id="IPR010706">
    <property type="entry name" value="Fatty_acid_cis-trans_isomerase"/>
</dbReference>
<dbReference type="RefSeq" id="WP_132540305.1">
    <property type="nucleotide sequence ID" value="NZ_SLWY01000006.1"/>
</dbReference>
<dbReference type="GO" id="GO:0016853">
    <property type="term" value="F:isomerase activity"/>
    <property type="evidence" value="ECO:0007669"/>
    <property type="project" value="UniProtKB-KW"/>
</dbReference>
<feature type="chain" id="PRO_5020545419" evidence="1">
    <location>
        <begin position="20"/>
        <end position="777"/>
    </location>
</feature>
<dbReference type="Pfam" id="PF06934">
    <property type="entry name" value="CTI"/>
    <property type="match status" value="1"/>
</dbReference>
<feature type="signal peptide" evidence="1">
    <location>
        <begin position="1"/>
        <end position="19"/>
    </location>
</feature>